<dbReference type="Gene3D" id="3.40.630.30">
    <property type="match status" value="1"/>
</dbReference>
<evidence type="ECO:0000313" key="3">
    <source>
        <dbReference type="Proteomes" id="UP001596103"/>
    </source>
</evidence>
<keyword evidence="3" id="KW-1185">Reference proteome</keyword>
<dbReference type="CDD" id="cd04301">
    <property type="entry name" value="NAT_SF"/>
    <property type="match status" value="1"/>
</dbReference>
<dbReference type="Proteomes" id="UP001596103">
    <property type="component" value="Unassembled WGS sequence"/>
</dbReference>
<dbReference type="Pfam" id="PF00583">
    <property type="entry name" value="Acetyltransf_1"/>
    <property type="match status" value="1"/>
</dbReference>
<protein>
    <submittedName>
        <fullName evidence="2">GNAT family N-acetyltransferase</fullName>
        <ecNumber evidence="2">2.3.-.-</ecNumber>
    </submittedName>
</protein>
<dbReference type="GO" id="GO:0016746">
    <property type="term" value="F:acyltransferase activity"/>
    <property type="evidence" value="ECO:0007669"/>
    <property type="project" value="UniProtKB-KW"/>
</dbReference>
<keyword evidence="2" id="KW-0808">Transferase</keyword>
<dbReference type="EC" id="2.3.-.-" evidence="2"/>
<dbReference type="InterPro" id="IPR016181">
    <property type="entry name" value="Acyl_CoA_acyltransferase"/>
</dbReference>
<evidence type="ECO:0000313" key="2">
    <source>
        <dbReference type="EMBL" id="MFC5428827.1"/>
    </source>
</evidence>
<organism evidence="2 3">
    <name type="scientific">Paraburkholderia denitrificans</name>
    <dbReference type="NCBI Taxonomy" id="694025"/>
    <lineage>
        <taxon>Bacteria</taxon>
        <taxon>Pseudomonadati</taxon>
        <taxon>Pseudomonadota</taxon>
        <taxon>Betaproteobacteria</taxon>
        <taxon>Burkholderiales</taxon>
        <taxon>Burkholderiaceae</taxon>
        <taxon>Paraburkholderia</taxon>
    </lineage>
</organism>
<gene>
    <name evidence="2" type="ORF">ACFPTO_08430</name>
</gene>
<comment type="caution">
    <text evidence="2">The sequence shown here is derived from an EMBL/GenBank/DDBJ whole genome shotgun (WGS) entry which is preliminary data.</text>
</comment>
<accession>A0ABW0J751</accession>
<dbReference type="InterPro" id="IPR000182">
    <property type="entry name" value="GNAT_dom"/>
</dbReference>
<dbReference type="RefSeq" id="WP_377710795.1">
    <property type="nucleotide sequence ID" value="NZ_JBHSMP010000011.1"/>
</dbReference>
<feature type="domain" description="N-acetyltransferase" evidence="1">
    <location>
        <begin position="21"/>
        <end position="164"/>
    </location>
</feature>
<evidence type="ECO:0000259" key="1">
    <source>
        <dbReference type="PROSITE" id="PS51186"/>
    </source>
</evidence>
<dbReference type="SUPFAM" id="SSF55729">
    <property type="entry name" value="Acyl-CoA N-acyltransferases (Nat)"/>
    <property type="match status" value="1"/>
</dbReference>
<keyword evidence="2" id="KW-0012">Acyltransferase</keyword>
<dbReference type="EMBL" id="JBHSMP010000011">
    <property type="protein sequence ID" value="MFC5428827.1"/>
    <property type="molecule type" value="Genomic_DNA"/>
</dbReference>
<name>A0ABW0J751_9BURK</name>
<sequence>MSATAHSGCPVETPELRSESFTISVPRTADFARVLEIFAALGPNYECDPESSVARSVYMNYVRGLDKRGFVAKVDSVVAGVILFELSPMLSRRYIQIRHDGLAVDLAYRKRGIGVGLLRKVLAFSCARGATNVLIKASEPGVIALYRSLPEIEERGIYFYYTPPEGSARNVDFRHS</sequence>
<reference evidence="3" key="1">
    <citation type="journal article" date="2019" name="Int. J. Syst. Evol. Microbiol.">
        <title>The Global Catalogue of Microorganisms (GCM) 10K type strain sequencing project: providing services to taxonomists for standard genome sequencing and annotation.</title>
        <authorList>
            <consortium name="The Broad Institute Genomics Platform"/>
            <consortium name="The Broad Institute Genome Sequencing Center for Infectious Disease"/>
            <person name="Wu L."/>
            <person name="Ma J."/>
        </authorList>
    </citation>
    <scope>NUCLEOTIDE SEQUENCE [LARGE SCALE GENOMIC DNA]</scope>
    <source>
        <strain evidence="3">CCUG 56042</strain>
    </source>
</reference>
<dbReference type="PROSITE" id="PS51186">
    <property type="entry name" value="GNAT"/>
    <property type="match status" value="1"/>
</dbReference>
<proteinExistence type="predicted"/>